<gene>
    <name evidence="3" type="ORF">GCL60_00490</name>
</gene>
<dbReference type="CDD" id="cd01130">
    <property type="entry name" value="VirB11-like_ATPase"/>
    <property type="match status" value="1"/>
</dbReference>
<evidence type="ECO:0000259" key="2">
    <source>
        <dbReference type="SMART" id="SM00382"/>
    </source>
</evidence>
<dbReference type="InterPro" id="IPR027417">
    <property type="entry name" value="P-loop_NTPase"/>
</dbReference>
<dbReference type="RefSeq" id="WP_153417941.1">
    <property type="nucleotide sequence ID" value="NZ_WFLM01000001.1"/>
</dbReference>
<organism evidence="3 4">
    <name type="scientific">Silvanigrella paludirubra</name>
    <dbReference type="NCBI Taxonomy" id="2499159"/>
    <lineage>
        <taxon>Bacteria</taxon>
        <taxon>Pseudomonadati</taxon>
        <taxon>Bdellovibrionota</taxon>
        <taxon>Oligoflexia</taxon>
        <taxon>Silvanigrellales</taxon>
        <taxon>Silvanigrellaceae</taxon>
        <taxon>Silvanigrella</taxon>
    </lineage>
</organism>
<sequence length="485" mass="55986">MKWNIIHKNLSKSATVSDNNYLSIGNNSENDIFLETKSIKNLFYQFFLDNGFIYFEHDNKKSVYYLKNQFSFENHNIIIECSSKPNFIPPIEEEISNIFSSSIFKTTLELIQNEFSNNSDFLFYKEEIDDFVFFKTTCYYLNLNFWDKYHFFDKEDRILFQKYIWCIWAESYQYGVITSVLEDDSISEIMINNSKNIFLEKNGIIISSNLKFDSNENLKGIIERICNQVGRKIDESIPYCDARLPDGSRVHAIIPPLSLDGPCLTIRKFPKKSITFSELIQKNSIENEISSLLKEIVLSKKNILISGGTGTGKTTLLNCLSSFICPKERIITIEDSAELKLQQPHVIRLETRKENIEQKGSICIRELLKNSLRMRPDRIIIGECRGGEALDMLQAMNTGHEGSMTTIHSNSTVDALRRLETLVLFASSHLPSRAIREQISSAIHYIIQLSRNEKGHRYISAIHQMVSLSENNNFITKSIFEKNLT</sequence>
<comment type="similarity">
    <text evidence="1">Belongs to the GSP E family.</text>
</comment>
<dbReference type="SUPFAM" id="SSF52540">
    <property type="entry name" value="P-loop containing nucleoside triphosphate hydrolases"/>
    <property type="match status" value="1"/>
</dbReference>
<dbReference type="Proteomes" id="UP000437748">
    <property type="component" value="Unassembled WGS sequence"/>
</dbReference>
<dbReference type="OrthoDB" id="5288867at2"/>
<dbReference type="PANTHER" id="PTHR30486">
    <property type="entry name" value="TWITCHING MOTILITY PROTEIN PILT"/>
    <property type="match status" value="1"/>
</dbReference>
<dbReference type="AlphaFoldDB" id="A0A6N6VYX5"/>
<name>A0A6N6VYX5_9BACT</name>
<evidence type="ECO:0000256" key="1">
    <source>
        <dbReference type="ARBA" id="ARBA00006611"/>
    </source>
</evidence>
<dbReference type="Pfam" id="PF00437">
    <property type="entry name" value="T2SSE"/>
    <property type="match status" value="1"/>
</dbReference>
<dbReference type="InterPro" id="IPR001482">
    <property type="entry name" value="T2SS/T4SS_dom"/>
</dbReference>
<dbReference type="PANTHER" id="PTHR30486:SF6">
    <property type="entry name" value="TYPE IV PILUS RETRACTATION ATPASE PILT"/>
    <property type="match status" value="1"/>
</dbReference>
<reference evidence="3 4" key="1">
    <citation type="submission" date="2019-10" db="EMBL/GenBank/DDBJ databases">
        <title>New species of Slilvanegrellaceae.</title>
        <authorList>
            <person name="Pitt A."/>
            <person name="Hahn M.W."/>
        </authorList>
    </citation>
    <scope>NUCLEOTIDE SEQUENCE [LARGE SCALE GENOMIC DNA]</scope>
    <source>
        <strain evidence="3 4">SP-Ram-0.45-NSY-1</strain>
    </source>
</reference>
<dbReference type="EMBL" id="WFLM01000001">
    <property type="protein sequence ID" value="KAB8040426.1"/>
    <property type="molecule type" value="Genomic_DNA"/>
</dbReference>
<dbReference type="SMART" id="SM00382">
    <property type="entry name" value="AAA"/>
    <property type="match status" value="1"/>
</dbReference>
<feature type="domain" description="AAA+ ATPase" evidence="2">
    <location>
        <begin position="299"/>
        <end position="450"/>
    </location>
</feature>
<dbReference type="Gene3D" id="3.30.450.380">
    <property type="match status" value="1"/>
</dbReference>
<accession>A0A6N6VYX5</accession>
<dbReference type="InterPro" id="IPR050921">
    <property type="entry name" value="T4SS_GSP_E_ATPase"/>
</dbReference>
<keyword evidence="4" id="KW-1185">Reference proteome</keyword>
<evidence type="ECO:0000313" key="3">
    <source>
        <dbReference type="EMBL" id="KAB8040426.1"/>
    </source>
</evidence>
<dbReference type="Gene3D" id="3.40.50.300">
    <property type="entry name" value="P-loop containing nucleotide triphosphate hydrolases"/>
    <property type="match status" value="1"/>
</dbReference>
<dbReference type="GO" id="GO:0016887">
    <property type="term" value="F:ATP hydrolysis activity"/>
    <property type="evidence" value="ECO:0007669"/>
    <property type="project" value="InterPro"/>
</dbReference>
<comment type="caution">
    <text evidence="3">The sequence shown here is derived from an EMBL/GenBank/DDBJ whole genome shotgun (WGS) entry which is preliminary data.</text>
</comment>
<proteinExistence type="inferred from homology"/>
<evidence type="ECO:0000313" key="4">
    <source>
        <dbReference type="Proteomes" id="UP000437748"/>
    </source>
</evidence>
<dbReference type="InterPro" id="IPR003593">
    <property type="entry name" value="AAA+_ATPase"/>
</dbReference>
<protein>
    <recommendedName>
        <fullName evidence="2">AAA+ ATPase domain-containing protein</fullName>
    </recommendedName>
</protein>